<organism evidence="1 2">
    <name type="scientific">Shigella phage SfMu</name>
    <dbReference type="NCBI Taxonomy" id="1567022"/>
    <lineage>
        <taxon>Viruses</taxon>
        <taxon>Duplodnaviria</taxon>
        <taxon>Heunggongvirae</taxon>
        <taxon>Uroviricota</taxon>
        <taxon>Caudoviricetes</taxon>
        <taxon>Muvirus</taxon>
        <taxon>Muvirus SfMu</taxon>
    </lineage>
</organism>
<accession>A0A0C4UQU7</accession>
<keyword evidence="2" id="KW-1185">Reference proteome</keyword>
<dbReference type="OrthoDB" id="13555at10239"/>
<dbReference type="Proteomes" id="UP000032404">
    <property type="component" value="Segment"/>
</dbReference>
<sequence>MIATTEAALLETVRGLFGRTLREIKTHPGTWSDAAIKKILIAPPSVYLAWLGCGEGRTRREVESRWVFYVVAKMLNGRETDRPGIYQIVERLIAGMNGQTFGPTTGLRLTSVQNLYTSAQGNSGVALYGIYFSGITPLPSGVDMDSLDDYERHWQTWKFPDETPEFAAHINVNQEEDHDAEN</sequence>
<protein>
    <recommendedName>
        <fullName evidence="3">DUF1834 family protein</fullName>
    </recommendedName>
</protein>
<dbReference type="InterPro" id="IPR014972">
    <property type="entry name" value="Phage_Mu_Gp37"/>
</dbReference>
<evidence type="ECO:0008006" key="3">
    <source>
        <dbReference type="Google" id="ProtNLM"/>
    </source>
</evidence>
<dbReference type="RefSeq" id="YP_009152223.1">
    <property type="nucleotide sequence ID" value="NC_027382.1"/>
</dbReference>
<dbReference type="Pfam" id="PF08873">
    <property type="entry name" value="Phage_Mu_Gp37"/>
    <property type="match status" value="1"/>
</dbReference>
<dbReference type="KEGG" id="vg:24724664"/>
<proteinExistence type="predicted"/>
<dbReference type="GeneID" id="24724664"/>
<evidence type="ECO:0000313" key="1">
    <source>
        <dbReference type="EMBL" id="AIY32336.1"/>
    </source>
</evidence>
<name>A0A0C4UQU7_9CAUD</name>
<gene>
    <name evidence="1" type="ORF">SfMu_37</name>
</gene>
<reference evidence="1 2" key="1">
    <citation type="journal article" date="2015" name="PLoS ONE">
        <title>Identification and Molecular Characterisation of a Novel Mu-Like Bacteriophage, SfMu, of Shigella flexneri.</title>
        <authorList>
            <person name="Jakhetia R."/>
            <person name="Verma N."/>
        </authorList>
    </citation>
    <scope>NUCLEOTIDE SEQUENCE [LARGE SCALE GENOMIC DNA]</scope>
</reference>
<evidence type="ECO:0000313" key="2">
    <source>
        <dbReference type="Proteomes" id="UP000032404"/>
    </source>
</evidence>
<dbReference type="EMBL" id="KP010268">
    <property type="protein sequence ID" value="AIY32336.1"/>
    <property type="molecule type" value="Genomic_DNA"/>
</dbReference>